<protein>
    <submittedName>
        <fullName evidence="1">Uncharacterized protein</fullName>
    </submittedName>
</protein>
<proteinExistence type="predicted"/>
<gene>
    <name evidence="1" type="ORF">GCM10007415_24550</name>
</gene>
<keyword evidence="2" id="KW-1185">Reference proteome</keyword>
<dbReference type="AlphaFoldDB" id="A0A917HT54"/>
<evidence type="ECO:0000313" key="2">
    <source>
        <dbReference type="Proteomes" id="UP000660862"/>
    </source>
</evidence>
<organism evidence="1 2">
    <name type="scientific">Parapedobacter pyrenivorans</name>
    <dbReference type="NCBI Taxonomy" id="1305674"/>
    <lineage>
        <taxon>Bacteria</taxon>
        <taxon>Pseudomonadati</taxon>
        <taxon>Bacteroidota</taxon>
        <taxon>Sphingobacteriia</taxon>
        <taxon>Sphingobacteriales</taxon>
        <taxon>Sphingobacteriaceae</taxon>
        <taxon>Parapedobacter</taxon>
    </lineage>
</organism>
<dbReference type="Proteomes" id="UP000660862">
    <property type="component" value="Unassembled WGS sequence"/>
</dbReference>
<name>A0A917HT54_9SPHI</name>
<dbReference type="EMBL" id="BMER01000002">
    <property type="protein sequence ID" value="GGG89485.1"/>
    <property type="molecule type" value="Genomic_DNA"/>
</dbReference>
<reference evidence="1" key="1">
    <citation type="journal article" date="2014" name="Int. J. Syst. Evol. Microbiol.">
        <title>Complete genome sequence of Corynebacterium casei LMG S-19264T (=DSM 44701T), isolated from a smear-ripened cheese.</title>
        <authorList>
            <consortium name="US DOE Joint Genome Institute (JGI-PGF)"/>
            <person name="Walter F."/>
            <person name="Albersmeier A."/>
            <person name="Kalinowski J."/>
            <person name="Ruckert C."/>
        </authorList>
    </citation>
    <scope>NUCLEOTIDE SEQUENCE</scope>
    <source>
        <strain evidence="1">CGMCC 1.12195</strain>
    </source>
</reference>
<sequence length="112" mass="12543">MTMRQFQTSTLEQRHVFDADFETHPLEVAWASEAIFFVDAEQLEGVGSLLLKVQISVDGVNWLDEGTAFDPISGTTRAFRRVSHFGGWLRLQGIFAGAACAYKLTIHLVIKE</sequence>
<evidence type="ECO:0000313" key="1">
    <source>
        <dbReference type="EMBL" id="GGG89485.1"/>
    </source>
</evidence>
<accession>A0A917HT54</accession>
<reference evidence="1" key="2">
    <citation type="submission" date="2020-09" db="EMBL/GenBank/DDBJ databases">
        <authorList>
            <person name="Sun Q."/>
            <person name="Zhou Y."/>
        </authorList>
    </citation>
    <scope>NUCLEOTIDE SEQUENCE</scope>
    <source>
        <strain evidence="1">CGMCC 1.12195</strain>
    </source>
</reference>
<comment type="caution">
    <text evidence="1">The sequence shown here is derived from an EMBL/GenBank/DDBJ whole genome shotgun (WGS) entry which is preliminary data.</text>
</comment>